<dbReference type="InterPro" id="IPR029479">
    <property type="entry name" value="Nitroreductase"/>
</dbReference>
<dbReference type="PIRSF" id="PIRSF000232">
    <property type="entry name" value="YdjA"/>
    <property type="match status" value="1"/>
</dbReference>
<dbReference type="CDD" id="cd02135">
    <property type="entry name" value="YdjA-like"/>
    <property type="match status" value="1"/>
</dbReference>
<keyword evidence="4 7" id="KW-0521">NADP</keyword>
<evidence type="ECO:0000256" key="8">
    <source>
        <dbReference type="PIRSR" id="PIRSR000232-1"/>
    </source>
</evidence>
<feature type="domain" description="Nitroreductase" evidence="10">
    <location>
        <begin position="16"/>
        <end position="173"/>
    </location>
</feature>
<evidence type="ECO:0000256" key="5">
    <source>
        <dbReference type="ARBA" id="ARBA00023002"/>
    </source>
</evidence>
<evidence type="ECO:0000256" key="7">
    <source>
        <dbReference type="PIRNR" id="PIRNR000232"/>
    </source>
</evidence>
<evidence type="ECO:0000313" key="11">
    <source>
        <dbReference type="EMBL" id="CTQ67580.1"/>
    </source>
</evidence>
<dbReference type="STRING" id="388408.LAX5112_01440"/>
<dbReference type="Pfam" id="PF00881">
    <property type="entry name" value="Nitroreductase"/>
    <property type="match status" value="1"/>
</dbReference>
<feature type="binding site" evidence="8">
    <location>
        <position position="49"/>
    </location>
    <ligand>
        <name>FMN</name>
        <dbReference type="ChEBI" id="CHEBI:58210"/>
        <note>ligand shared between dimeric partners</note>
    </ligand>
</feature>
<dbReference type="RefSeq" id="WP_055671266.1">
    <property type="nucleotide sequence ID" value="NZ_CXWD01000005.1"/>
</dbReference>
<feature type="binding site" evidence="8">
    <location>
        <position position="45"/>
    </location>
    <ligand>
        <name>FMN</name>
        <dbReference type="ChEBI" id="CHEBI:58210"/>
        <note>ligand shared between dimeric partners</note>
    </ligand>
</feature>
<dbReference type="OrthoDB" id="9804207at2"/>
<keyword evidence="6 7" id="KW-0520">NAD</keyword>
<feature type="binding site" description="in other chain" evidence="8">
    <location>
        <begin position="143"/>
        <end position="145"/>
    </location>
    <ligand>
        <name>FMN</name>
        <dbReference type="ChEBI" id="CHEBI:58210"/>
        <note>ligand shared between dimeric partners</note>
    </ligand>
</feature>
<comment type="cofactor">
    <cofactor evidence="8">
        <name>FMN</name>
        <dbReference type="ChEBI" id="CHEBI:58210"/>
    </cofactor>
    <text evidence="8">Binds 1 FMN per subunit.</text>
</comment>
<dbReference type="InterPro" id="IPR026021">
    <property type="entry name" value="YdjA-like"/>
</dbReference>
<protein>
    <recommendedName>
        <fullName evidence="7">Putative NAD(P)H nitroreductase</fullName>
        <ecNumber evidence="7">1.-.-.-</ecNumber>
    </recommendedName>
</protein>
<evidence type="ECO:0000256" key="1">
    <source>
        <dbReference type="ARBA" id="ARBA00007118"/>
    </source>
</evidence>
<keyword evidence="5 7" id="KW-0560">Oxidoreductase</keyword>
<dbReference type="GO" id="GO:0016491">
    <property type="term" value="F:oxidoreductase activity"/>
    <property type="evidence" value="ECO:0007669"/>
    <property type="project" value="UniProtKB-UniRule"/>
</dbReference>
<dbReference type="Proteomes" id="UP000053235">
    <property type="component" value="Unassembled WGS sequence"/>
</dbReference>
<evidence type="ECO:0000256" key="4">
    <source>
        <dbReference type="ARBA" id="ARBA00022857"/>
    </source>
</evidence>
<evidence type="ECO:0000256" key="6">
    <source>
        <dbReference type="ARBA" id="ARBA00023027"/>
    </source>
</evidence>
<gene>
    <name evidence="11" type="primary">ydjA</name>
    <name evidence="11" type="ORF">LAX5112_01440</name>
</gene>
<dbReference type="SUPFAM" id="SSF55469">
    <property type="entry name" value="FMN-dependent nitroreductase-like"/>
    <property type="match status" value="1"/>
</dbReference>
<evidence type="ECO:0000256" key="2">
    <source>
        <dbReference type="ARBA" id="ARBA00022630"/>
    </source>
</evidence>
<organism evidence="11 12">
    <name type="scientific">Roseibium alexandrii</name>
    <dbReference type="NCBI Taxonomy" id="388408"/>
    <lineage>
        <taxon>Bacteria</taxon>
        <taxon>Pseudomonadati</taxon>
        <taxon>Pseudomonadota</taxon>
        <taxon>Alphaproteobacteria</taxon>
        <taxon>Hyphomicrobiales</taxon>
        <taxon>Stappiaceae</taxon>
        <taxon>Roseibium</taxon>
    </lineage>
</organism>
<dbReference type="PANTHER" id="PTHR43821">
    <property type="entry name" value="NAD(P)H NITROREDUCTASE YDJA-RELATED"/>
    <property type="match status" value="1"/>
</dbReference>
<feature type="binding site" description="in other chain" evidence="8">
    <location>
        <begin position="18"/>
        <end position="20"/>
    </location>
    <ligand>
        <name>FMN</name>
        <dbReference type="ChEBI" id="CHEBI:58210"/>
        <note>ligand shared between dimeric partners</note>
    </ligand>
</feature>
<evidence type="ECO:0000256" key="9">
    <source>
        <dbReference type="SAM" id="MobiDB-lite"/>
    </source>
</evidence>
<keyword evidence="3 7" id="KW-0288">FMN</keyword>
<dbReference type="AlphaFoldDB" id="A0A0M7A005"/>
<proteinExistence type="inferred from homology"/>
<accession>A0A0M7A005</accession>
<name>A0A0M7A005_9HYPH</name>
<feature type="region of interest" description="Disordered" evidence="9">
    <location>
        <begin position="174"/>
        <end position="198"/>
    </location>
</feature>
<dbReference type="EC" id="1.-.-.-" evidence="7"/>
<sequence>MSEFGRGSPQTLEFLRTRRSHPSVTMSAPGPDDAQLTDLLTIAARVPDHGKLAPWRFITYRALQGEKIGAFLSELYARKNGPLDEAQTDKERTRFTRAPVVVGVVSQAAEHPKIPIWEQQLSAGAVCMALVSAAAAAGFASQWLTEWYAFDEEAGRYLGLQDGERFAGFIHIGTATQPPVERPRPDLSEITSNWTETD</sequence>
<dbReference type="EMBL" id="CXWD01000005">
    <property type="protein sequence ID" value="CTQ67580.1"/>
    <property type="molecule type" value="Genomic_DNA"/>
</dbReference>
<evidence type="ECO:0000259" key="10">
    <source>
        <dbReference type="Pfam" id="PF00881"/>
    </source>
</evidence>
<keyword evidence="2 7" id="KW-0285">Flavoprotein</keyword>
<feature type="compositionally biased region" description="Polar residues" evidence="9">
    <location>
        <begin position="189"/>
        <end position="198"/>
    </location>
</feature>
<dbReference type="Gene3D" id="3.40.109.10">
    <property type="entry name" value="NADH Oxidase"/>
    <property type="match status" value="1"/>
</dbReference>
<dbReference type="InterPro" id="IPR052530">
    <property type="entry name" value="NAD(P)H_nitroreductase"/>
</dbReference>
<comment type="similarity">
    <text evidence="1 7">Belongs to the nitroreductase family.</text>
</comment>
<reference evidence="12" key="1">
    <citation type="submission" date="2015-07" db="EMBL/GenBank/DDBJ databases">
        <authorList>
            <person name="Rodrigo-Torres Lidia"/>
            <person name="Arahal R.David."/>
        </authorList>
    </citation>
    <scope>NUCLEOTIDE SEQUENCE [LARGE SCALE GENOMIC DNA]</scope>
    <source>
        <strain evidence="12">CECT 5112</strain>
    </source>
</reference>
<evidence type="ECO:0000313" key="12">
    <source>
        <dbReference type="Proteomes" id="UP000053235"/>
    </source>
</evidence>
<dbReference type="InterPro" id="IPR000415">
    <property type="entry name" value="Nitroreductase-like"/>
</dbReference>
<keyword evidence="12" id="KW-1185">Reference proteome</keyword>
<evidence type="ECO:0000256" key="3">
    <source>
        <dbReference type="ARBA" id="ARBA00022643"/>
    </source>
</evidence>
<dbReference type="PANTHER" id="PTHR43821:SF1">
    <property type="entry name" value="NAD(P)H NITROREDUCTASE YDJA-RELATED"/>
    <property type="match status" value="1"/>
</dbReference>